<keyword evidence="2 5" id="KW-0560">Oxidoreductase</keyword>
<organism evidence="5 6">
    <name type="scientific">Chryseobacterium flavum</name>
    <dbReference type="NCBI Taxonomy" id="415851"/>
    <lineage>
        <taxon>Bacteria</taxon>
        <taxon>Pseudomonadati</taxon>
        <taxon>Bacteroidota</taxon>
        <taxon>Flavobacteriia</taxon>
        <taxon>Flavobacteriales</taxon>
        <taxon>Weeksellaceae</taxon>
        <taxon>Chryseobacterium group</taxon>
        <taxon>Chryseobacterium</taxon>
    </lineage>
</organism>
<dbReference type="EMBL" id="QNUE01000006">
    <property type="protein sequence ID" value="REC67078.1"/>
    <property type="molecule type" value="Genomic_DNA"/>
</dbReference>
<evidence type="ECO:0000256" key="3">
    <source>
        <dbReference type="ARBA" id="ARBA00023141"/>
    </source>
</evidence>
<dbReference type="CDD" id="cd01065">
    <property type="entry name" value="NAD_bind_Shikimate_DH"/>
    <property type="match status" value="1"/>
</dbReference>
<protein>
    <submittedName>
        <fullName evidence="5">Shikimate dehydrogenase</fullName>
        <ecNumber evidence="5">1.1.1.25</ecNumber>
    </submittedName>
</protein>
<dbReference type="SUPFAM" id="SSF53223">
    <property type="entry name" value="Aminoacid dehydrogenase-like, N-terminal domain"/>
    <property type="match status" value="1"/>
</dbReference>
<name>A0A3D9CMZ5_9FLAO</name>
<evidence type="ECO:0000256" key="1">
    <source>
        <dbReference type="ARBA" id="ARBA00004871"/>
    </source>
</evidence>
<keyword evidence="3" id="KW-0028">Amino-acid biosynthesis</keyword>
<dbReference type="GO" id="GO:0004764">
    <property type="term" value="F:shikimate 3-dehydrogenase (NADP+) activity"/>
    <property type="evidence" value="ECO:0007669"/>
    <property type="project" value="UniProtKB-EC"/>
</dbReference>
<dbReference type="RefSeq" id="WP_115958877.1">
    <property type="nucleotide sequence ID" value="NZ_CBCRVL010000006.1"/>
</dbReference>
<comment type="pathway">
    <text evidence="1">Metabolic intermediate biosynthesis; chorismate biosynthesis; chorismate from D-erythrose 4-phosphate and phosphoenolpyruvate: step 4/7.</text>
</comment>
<gene>
    <name evidence="5" type="primary">aroE</name>
    <name evidence="5" type="ORF">DRF59_08935</name>
</gene>
<dbReference type="PANTHER" id="PTHR21089:SF1">
    <property type="entry name" value="BIFUNCTIONAL 3-DEHYDROQUINATE DEHYDRATASE_SHIKIMATE DEHYDROGENASE, CHLOROPLASTIC"/>
    <property type="match status" value="1"/>
</dbReference>
<keyword evidence="3" id="KW-0057">Aromatic amino acid biosynthesis</keyword>
<dbReference type="InterPro" id="IPR046346">
    <property type="entry name" value="Aminoacid_DH-like_N_sf"/>
</dbReference>
<accession>A0A3D9CMZ5</accession>
<dbReference type="InterPro" id="IPR013708">
    <property type="entry name" value="Shikimate_DH-bd_N"/>
</dbReference>
<reference evidence="5 6" key="1">
    <citation type="journal article" date="2007" name="Int. J. Syst. Evol. Microbiol.">
        <title>Chryseobacterium flavum sp. nov., isolated from polluted soil.</title>
        <authorList>
            <person name="Zhou Y."/>
            <person name="Dong J."/>
            <person name="Wang X."/>
            <person name="Huang X."/>
            <person name="Zhang K.Y."/>
            <person name="Zhang Y.Q."/>
            <person name="Guo Y.F."/>
            <person name="Lai R."/>
            <person name="Li W.J."/>
        </authorList>
    </citation>
    <scope>NUCLEOTIDE SEQUENCE [LARGE SCALE GENOMIC DNA]</scope>
    <source>
        <strain evidence="5 6">KCTC 12877</strain>
    </source>
</reference>
<feature type="domain" description="Shikimate dehydrogenase substrate binding N-terminal" evidence="4">
    <location>
        <begin position="9"/>
        <end position="90"/>
    </location>
</feature>
<evidence type="ECO:0000313" key="6">
    <source>
        <dbReference type="Proteomes" id="UP000256769"/>
    </source>
</evidence>
<dbReference type="GO" id="GO:0050661">
    <property type="term" value="F:NADP binding"/>
    <property type="evidence" value="ECO:0007669"/>
    <property type="project" value="TreeGrafter"/>
</dbReference>
<comment type="caution">
    <text evidence="5">The sequence shown here is derived from an EMBL/GenBank/DDBJ whole genome shotgun (WGS) entry which is preliminary data.</text>
</comment>
<evidence type="ECO:0000259" key="4">
    <source>
        <dbReference type="Pfam" id="PF08501"/>
    </source>
</evidence>
<dbReference type="Proteomes" id="UP000256769">
    <property type="component" value="Unassembled WGS sequence"/>
</dbReference>
<dbReference type="GO" id="GO:0009423">
    <property type="term" value="P:chorismate biosynthetic process"/>
    <property type="evidence" value="ECO:0007669"/>
    <property type="project" value="TreeGrafter"/>
</dbReference>
<dbReference type="PANTHER" id="PTHR21089">
    <property type="entry name" value="SHIKIMATE DEHYDROGENASE"/>
    <property type="match status" value="1"/>
</dbReference>
<sequence length="245" mass="27877">MDSNKKLGLIGRNISYSFSKKFFENKFQKLMLKDFSYDIFDLNEISEVENLFSSPGLLGFNVTIPYKEKIIGYLDELSDEAEKIGAVNCVLIRNGKKTGYNTDAFGFEKTLLLHKKPSQDKALILGKGGAAKAVKYVLDKHHIPSITIARNTDINFDNLNQEIVQEHSIIIQCTPVGTYPNIEDCLNFPFDALSPEHLVIDLIYNPSYTKFIIKASEKGAKTVNGYYMLEQQAEKAWEIWNFQKK</sequence>
<keyword evidence="6" id="KW-1185">Reference proteome</keyword>
<dbReference type="EC" id="1.1.1.25" evidence="5"/>
<dbReference type="AlphaFoldDB" id="A0A3D9CMZ5"/>
<evidence type="ECO:0000256" key="2">
    <source>
        <dbReference type="ARBA" id="ARBA00023002"/>
    </source>
</evidence>
<proteinExistence type="predicted"/>
<evidence type="ECO:0000313" key="5">
    <source>
        <dbReference type="EMBL" id="REC67078.1"/>
    </source>
</evidence>
<dbReference type="OrthoDB" id="9792692at2"/>
<dbReference type="InterPro" id="IPR036291">
    <property type="entry name" value="NAD(P)-bd_dom_sf"/>
</dbReference>
<dbReference type="GO" id="GO:0009073">
    <property type="term" value="P:aromatic amino acid family biosynthetic process"/>
    <property type="evidence" value="ECO:0007669"/>
    <property type="project" value="UniProtKB-KW"/>
</dbReference>
<dbReference type="GO" id="GO:0005829">
    <property type="term" value="C:cytosol"/>
    <property type="evidence" value="ECO:0007669"/>
    <property type="project" value="TreeGrafter"/>
</dbReference>
<dbReference type="Gene3D" id="3.40.50.10860">
    <property type="entry name" value="Leucine Dehydrogenase, chain A, domain 1"/>
    <property type="match status" value="1"/>
</dbReference>
<dbReference type="Gene3D" id="3.40.50.720">
    <property type="entry name" value="NAD(P)-binding Rossmann-like Domain"/>
    <property type="match status" value="1"/>
</dbReference>
<dbReference type="InterPro" id="IPR022893">
    <property type="entry name" value="Shikimate_DH_fam"/>
</dbReference>
<dbReference type="Pfam" id="PF08501">
    <property type="entry name" value="Shikimate_dh_N"/>
    <property type="match status" value="1"/>
</dbReference>
<dbReference type="SUPFAM" id="SSF51735">
    <property type="entry name" value="NAD(P)-binding Rossmann-fold domains"/>
    <property type="match status" value="1"/>
</dbReference>
<dbReference type="GO" id="GO:0019632">
    <property type="term" value="P:shikimate metabolic process"/>
    <property type="evidence" value="ECO:0007669"/>
    <property type="project" value="TreeGrafter"/>
</dbReference>